<dbReference type="InterPro" id="IPR046521">
    <property type="entry name" value="DUF6698"/>
</dbReference>
<protein>
    <submittedName>
        <fullName evidence="1">Uncharacterized protein</fullName>
    </submittedName>
</protein>
<evidence type="ECO:0000313" key="1">
    <source>
        <dbReference type="EMBL" id="TEB30811.1"/>
    </source>
</evidence>
<dbReference type="Pfam" id="PF20414">
    <property type="entry name" value="DUF6698"/>
    <property type="match status" value="1"/>
</dbReference>
<dbReference type="AlphaFoldDB" id="A0A4Y7T9W8"/>
<dbReference type="Proteomes" id="UP000298030">
    <property type="component" value="Unassembled WGS sequence"/>
</dbReference>
<dbReference type="OrthoDB" id="3160134at2759"/>
<dbReference type="EMBL" id="QPFP01000021">
    <property type="protein sequence ID" value="TEB30811.1"/>
    <property type="molecule type" value="Genomic_DNA"/>
</dbReference>
<comment type="caution">
    <text evidence="1">The sequence shown here is derived from an EMBL/GenBank/DDBJ whole genome shotgun (WGS) entry which is preliminary data.</text>
</comment>
<proteinExistence type="predicted"/>
<evidence type="ECO:0000313" key="2">
    <source>
        <dbReference type="Proteomes" id="UP000298030"/>
    </source>
</evidence>
<gene>
    <name evidence="1" type="ORF">FA13DRAFT_1629979</name>
</gene>
<accession>A0A4Y7T9W8</accession>
<sequence>MASKTSCRRPQGKNREFILSVAFLFAIHPSSTPRRTRTDPLVSHGRHFGRTVHTFCRIFPLIKEGLSREIQFKAGLLQDADLEYREHRIYRELLSIVPGLSDRLLKSAEQEIHYIADMINKGLLGARADDTKSLKSVVLDWITPPGGSLNPPLSRNVKTDRGFFHETTGRLLCPATLNWDDDEIQRQLKSGDIAVSGDNWPIFLYRGHSINPDNPWDGLFQGDLLVSAFKHVFTCPSSVEKETRATRSGNAEIHGMRSVTIASLAYIATLVRFALGSSAVFSRNDKATDSERFYCSVTEFLGSPEEMTEVEELLRWWNL</sequence>
<reference evidence="1 2" key="1">
    <citation type="journal article" date="2019" name="Nat. Ecol. Evol.">
        <title>Megaphylogeny resolves global patterns of mushroom evolution.</title>
        <authorList>
            <person name="Varga T."/>
            <person name="Krizsan K."/>
            <person name="Foldi C."/>
            <person name="Dima B."/>
            <person name="Sanchez-Garcia M."/>
            <person name="Sanchez-Ramirez S."/>
            <person name="Szollosi G.J."/>
            <person name="Szarkandi J.G."/>
            <person name="Papp V."/>
            <person name="Albert L."/>
            <person name="Andreopoulos W."/>
            <person name="Angelini C."/>
            <person name="Antonin V."/>
            <person name="Barry K.W."/>
            <person name="Bougher N.L."/>
            <person name="Buchanan P."/>
            <person name="Buyck B."/>
            <person name="Bense V."/>
            <person name="Catcheside P."/>
            <person name="Chovatia M."/>
            <person name="Cooper J."/>
            <person name="Damon W."/>
            <person name="Desjardin D."/>
            <person name="Finy P."/>
            <person name="Geml J."/>
            <person name="Haridas S."/>
            <person name="Hughes K."/>
            <person name="Justo A."/>
            <person name="Karasinski D."/>
            <person name="Kautmanova I."/>
            <person name="Kiss B."/>
            <person name="Kocsube S."/>
            <person name="Kotiranta H."/>
            <person name="LaButti K.M."/>
            <person name="Lechner B.E."/>
            <person name="Liimatainen K."/>
            <person name="Lipzen A."/>
            <person name="Lukacs Z."/>
            <person name="Mihaltcheva S."/>
            <person name="Morgado L.N."/>
            <person name="Niskanen T."/>
            <person name="Noordeloos M.E."/>
            <person name="Ohm R.A."/>
            <person name="Ortiz-Santana B."/>
            <person name="Ovrebo C."/>
            <person name="Racz N."/>
            <person name="Riley R."/>
            <person name="Savchenko A."/>
            <person name="Shiryaev A."/>
            <person name="Soop K."/>
            <person name="Spirin V."/>
            <person name="Szebenyi C."/>
            <person name="Tomsovsky M."/>
            <person name="Tulloss R.E."/>
            <person name="Uehling J."/>
            <person name="Grigoriev I.V."/>
            <person name="Vagvolgyi C."/>
            <person name="Papp T."/>
            <person name="Martin F.M."/>
            <person name="Miettinen O."/>
            <person name="Hibbett D.S."/>
            <person name="Nagy L.G."/>
        </authorList>
    </citation>
    <scope>NUCLEOTIDE SEQUENCE [LARGE SCALE GENOMIC DNA]</scope>
    <source>
        <strain evidence="1 2">FP101781</strain>
    </source>
</reference>
<keyword evidence="2" id="KW-1185">Reference proteome</keyword>
<organism evidence="1 2">
    <name type="scientific">Coprinellus micaceus</name>
    <name type="common">Glistening ink-cap mushroom</name>
    <name type="synonym">Coprinus micaceus</name>
    <dbReference type="NCBI Taxonomy" id="71717"/>
    <lineage>
        <taxon>Eukaryota</taxon>
        <taxon>Fungi</taxon>
        <taxon>Dikarya</taxon>
        <taxon>Basidiomycota</taxon>
        <taxon>Agaricomycotina</taxon>
        <taxon>Agaricomycetes</taxon>
        <taxon>Agaricomycetidae</taxon>
        <taxon>Agaricales</taxon>
        <taxon>Agaricineae</taxon>
        <taxon>Psathyrellaceae</taxon>
        <taxon>Coprinellus</taxon>
    </lineage>
</organism>
<name>A0A4Y7T9W8_COPMI</name>